<evidence type="ECO:0000256" key="3">
    <source>
        <dbReference type="ARBA" id="ARBA00022833"/>
    </source>
</evidence>
<evidence type="ECO:0000256" key="2">
    <source>
        <dbReference type="ARBA" id="ARBA00022771"/>
    </source>
</evidence>
<feature type="region of interest" description="Disordered" evidence="5">
    <location>
        <begin position="213"/>
        <end position="295"/>
    </location>
</feature>
<evidence type="ECO:0000259" key="6">
    <source>
        <dbReference type="PROSITE" id="PS50865"/>
    </source>
</evidence>
<keyword evidence="2 4" id="KW-0863">Zinc-finger</keyword>
<dbReference type="AlphaFoldDB" id="A0A835ZGG4"/>
<keyword evidence="1" id="KW-0479">Metal-binding</keyword>
<keyword evidence="8" id="KW-1185">Reference proteome</keyword>
<dbReference type="PROSITE" id="PS50865">
    <property type="entry name" value="ZF_MYND_2"/>
    <property type="match status" value="1"/>
</dbReference>
<comment type="caution">
    <text evidence="7">The sequence shown here is derived from an EMBL/GenBank/DDBJ whole genome shotgun (WGS) entry which is preliminary data.</text>
</comment>
<accession>A0A835ZGG4</accession>
<dbReference type="SUPFAM" id="SSF144232">
    <property type="entry name" value="HIT/MYND zinc finger-like"/>
    <property type="match status" value="1"/>
</dbReference>
<gene>
    <name evidence="7" type="ORF">JKP88DRAFT_297767</name>
</gene>
<dbReference type="OrthoDB" id="58802at2759"/>
<evidence type="ECO:0000256" key="5">
    <source>
        <dbReference type="SAM" id="MobiDB-lite"/>
    </source>
</evidence>
<evidence type="ECO:0000256" key="1">
    <source>
        <dbReference type="ARBA" id="ARBA00022723"/>
    </source>
</evidence>
<organism evidence="7 8">
    <name type="scientific">Tribonema minus</name>
    <dbReference type="NCBI Taxonomy" id="303371"/>
    <lineage>
        <taxon>Eukaryota</taxon>
        <taxon>Sar</taxon>
        <taxon>Stramenopiles</taxon>
        <taxon>Ochrophyta</taxon>
        <taxon>PX clade</taxon>
        <taxon>Xanthophyceae</taxon>
        <taxon>Tribonematales</taxon>
        <taxon>Tribonemataceae</taxon>
        <taxon>Tribonema</taxon>
    </lineage>
</organism>
<feature type="domain" description="MYND-type" evidence="6">
    <location>
        <begin position="307"/>
        <end position="346"/>
    </location>
</feature>
<feature type="compositionally biased region" description="Basic residues" evidence="5">
    <location>
        <begin position="213"/>
        <end position="223"/>
    </location>
</feature>
<name>A0A835ZGG4_9STRA</name>
<keyword evidence="3" id="KW-0862">Zinc</keyword>
<dbReference type="GO" id="GO:0008270">
    <property type="term" value="F:zinc ion binding"/>
    <property type="evidence" value="ECO:0007669"/>
    <property type="project" value="UniProtKB-KW"/>
</dbReference>
<dbReference type="InterPro" id="IPR002893">
    <property type="entry name" value="Znf_MYND"/>
</dbReference>
<feature type="compositionally biased region" description="Gly residues" evidence="5">
    <location>
        <begin position="235"/>
        <end position="251"/>
    </location>
</feature>
<proteinExistence type="predicted"/>
<evidence type="ECO:0000313" key="7">
    <source>
        <dbReference type="EMBL" id="KAG5190850.1"/>
    </source>
</evidence>
<dbReference type="Pfam" id="PF01753">
    <property type="entry name" value="zf-MYND"/>
    <property type="match status" value="1"/>
</dbReference>
<evidence type="ECO:0000256" key="4">
    <source>
        <dbReference type="PROSITE-ProRule" id="PRU00134"/>
    </source>
</evidence>
<dbReference type="EMBL" id="JAFCMP010000027">
    <property type="protein sequence ID" value="KAG5190850.1"/>
    <property type="molecule type" value="Genomic_DNA"/>
</dbReference>
<evidence type="ECO:0000313" key="8">
    <source>
        <dbReference type="Proteomes" id="UP000664859"/>
    </source>
</evidence>
<dbReference type="Gene3D" id="6.10.140.2220">
    <property type="match status" value="1"/>
</dbReference>
<reference evidence="7" key="1">
    <citation type="submission" date="2021-02" db="EMBL/GenBank/DDBJ databases">
        <title>First Annotated Genome of the Yellow-green Alga Tribonema minus.</title>
        <authorList>
            <person name="Mahan K.M."/>
        </authorList>
    </citation>
    <scope>NUCLEOTIDE SEQUENCE</scope>
    <source>
        <strain evidence="7">UTEX B ZZ1240</strain>
    </source>
</reference>
<dbReference type="Proteomes" id="UP000664859">
    <property type="component" value="Unassembled WGS sequence"/>
</dbReference>
<protein>
    <recommendedName>
        <fullName evidence="6">MYND-type domain-containing protein</fullName>
    </recommendedName>
</protein>
<sequence>MVQEVVERLSPSVIPSTPAQIMVFTSMATKMTAACVAEEKRHARHTSHLAMRINRHFDERWRIEHDRNIIADVLAELEERRLRRELCGETTDLNLARQLQEATPLASDLLVQAQHNRRRLLSLLISHRAYTMRVLQRYHWLTREFLVHARCLITARPCAAARLCGGAAAATQRVRALLAVAALEAASADMAPWVARNMEQQLLQDEAAASGKLSRKAGLRRSRMVAERGSASASIGGGAHGSSSTTGGGTGTPDDGSRGGRLQESSAGVDAVAEAGQATRSAKPDVHGSSGGDTRVRRSRTKWCAACSTCATSARPLKKCGRCHAVEYCSSECQLAHWRQAHKHACQLMAAQRIAKQTT</sequence>